<dbReference type="GO" id="GO:0160148">
    <property type="term" value="F:tRNA pseudouridine(55) synthase activity"/>
    <property type="evidence" value="ECO:0007669"/>
    <property type="project" value="UniProtKB-EC"/>
</dbReference>
<evidence type="ECO:0000256" key="6">
    <source>
        <dbReference type="SAM" id="MobiDB-lite"/>
    </source>
</evidence>
<evidence type="ECO:0000256" key="3">
    <source>
        <dbReference type="ARBA" id="ARBA00012787"/>
    </source>
</evidence>
<comment type="similarity">
    <text evidence="2">Belongs to the pseudouridine synthase TruB family.</text>
</comment>
<sequence length="421" mass="46125">MAQSAGKVLEGVFAINKPPSISSAQVLRDLQNTFRTSETFAPLLKQTDAQDAQNRQRAKRRKIDNDNAFKMGHGGTLDPMATGVLIVGIGRGTKSLQSFLDCTKTYETVVLFGKSTDTYDVAGKVVASADTSKIDPRLVEDKLSAFRGDIKQVPPIYSALKINGIKAYDYARSGKELPRELAARDMKVSECVLLDWYEAGQHDFRWPAEEAPQAEKDVLSKLTNKTKGTSGQESDVEPLHKNVGGEKENSNADHQAQRAVLDTPRDADNTHAHARKEKASMHTHTITGLSELPANAPAARIKLTVSSGFYVRSFAHDLGIACGSYGTMAELARTRQGAYTAVQSEDAEFFPAVEYADLGRGEAAWSPRITEVLSAWLAQNPAEQNTASRNNNSSAQTFRHKNDGQNFHKNRSKRRNSSSPE</sequence>
<dbReference type="EMBL" id="JAVRRJ010000006">
    <property type="protein sequence ID" value="KAK5083971.1"/>
    <property type="molecule type" value="Genomic_DNA"/>
</dbReference>
<dbReference type="SUPFAM" id="SSF55120">
    <property type="entry name" value="Pseudouridine synthase"/>
    <property type="match status" value="1"/>
</dbReference>
<evidence type="ECO:0000256" key="5">
    <source>
        <dbReference type="ARBA" id="ARBA00023235"/>
    </source>
</evidence>
<dbReference type="GO" id="GO:1990481">
    <property type="term" value="P:mRNA pseudouridine synthesis"/>
    <property type="evidence" value="ECO:0007669"/>
    <property type="project" value="TreeGrafter"/>
</dbReference>
<name>A0AAN7Y5B5_9EURO</name>
<feature type="compositionally biased region" description="Polar residues" evidence="6">
    <location>
        <begin position="382"/>
        <end position="397"/>
    </location>
</feature>
<gene>
    <name evidence="8" type="primary">PUS4</name>
    <name evidence="8" type="ORF">LTR05_006478</name>
</gene>
<keyword evidence="5 8" id="KW-0413">Isomerase</keyword>
<feature type="compositionally biased region" description="Polar residues" evidence="6">
    <location>
        <begin position="224"/>
        <end position="233"/>
    </location>
</feature>
<evidence type="ECO:0000256" key="2">
    <source>
        <dbReference type="ARBA" id="ARBA00008999"/>
    </source>
</evidence>
<accession>A0AAN7Y5B5</accession>
<dbReference type="InterPro" id="IPR020103">
    <property type="entry name" value="PsdUridine_synth_cat_dom_sf"/>
</dbReference>
<protein>
    <recommendedName>
        <fullName evidence="3">tRNA pseudouridine(55) synthase</fullName>
        <ecNumber evidence="3">5.4.99.25</ecNumber>
    </recommendedName>
</protein>
<dbReference type="PANTHER" id="PTHR13767:SF2">
    <property type="entry name" value="PSEUDOURIDYLATE SYNTHASE TRUB1"/>
    <property type="match status" value="1"/>
</dbReference>
<dbReference type="GO" id="GO:0006400">
    <property type="term" value="P:tRNA modification"/>
    <property type="evidence" value="ECO:0007669"/>
    <property type="project" value="TreeGrafter"/>
</dbReference>
<dbReference type="HAMAP" id="MF_01080">
    <property type="entry name" value="TruB_bact"/>
    <property type="match status" value="1"/>
</dbReference>
<evidence type="ECO:0000256" key="1">
    <source>
        <dbReference type="ARBA" id="ARBA00001166"/>
    </source>
</evidence>
<organism evidence="8 9">
    <name type="scientific">Lithohypha guttulata</name>
    <dbReference type="NCBI Taxonomy" id="1690604"/>
    <lineage>
        <taxon>Eukaryota</taxon>
        <taxon>Fungi</taxon>
        <taxon>Dikarya</taxon>
        <taxon>Ascomycota</taxon>
        <taxon>Pezizomycotina</taxon>
        <taxon>Eurotiomycetes</taxon>
        <taxon>Chaetothyriomycetidae</taxon>
        <taxon>Chaetothyriales</taxon>
        <taxon>Trichomeriaceae</taxon>
        <taxon>Lithohypha</taxon>
    </lineage>
</organism>
<evidence type="ECO:0000313" key="9">
    <source>
        <dbReference type="Proteomes" id="UP001309876"/>
    </source>
</evidence>
<feature type="region of interest" description="Disordered" evidence="6">
    <location>
        <begin position="224"/>
        <end position="256"/>
    </location>
</feature>
<feature type="compositionally biased region" description="Basic and acidic residues" evidence="6">
    <location>
        <begin position="237"/>
        <end position="251"/>
    </location>
</feature>
<comment type="caution">
    <text evidence="8">The sequence shown here is derived from an EMBL/GenBank/DDBJ whole genome shotgun (WGS) entry which is preliminary data.</text>
</comment>
<dbReference type="GO" id="GO:0005634">
    <property type="term" value="C:nucleus"/>
    <property type="evidence" value="ECO:0007669"/>
    <property type="project" value="TreeGrafter"/>
</dbReference>
<dbReference type="AlphaFoldDB" id="A0AAN7Y5B5"/>
<dbReference type="Proteomes" id="UP001309876">
    <property type="component" value="Unassembled WGS sequence"/>
</dbReference>
<dbReference type="Pfam" id="PF01509">
    <property type="entry name" value="TruB_N"/>
    <property type="match status" value="1"/>
</dbReference>
<feature type="compositionally biased region" description="Basic residues" evidence="6">
    <location>
        <begin position="408"/>
        <end position="421"/>
    </location>
</feature>
<comment type="catalytic activity">
    <reaction evidence="1">
        <text>a uridine in mRNA = a pseudouridine in mRNA</text>
        <dbReference type="Rhea" id="RHEA:56644"/>
        <dbReference type="Rhea" id="RHEA-COMP:14658"/>
        <dbReference type="Rhea" id="RHEA-COMP:14659"/>
        <dbReference type="ChEBI" id="CHEBI:65314"/>
        <dbReference type="ChEBI" id="CHEBI:65315"/>
    </reaction>
</comment>
<keyword evidence="4" id="KW-0819">tRNA processing</keyword>
<keyword evidence="9" id="KW-1185">Reference proteome</keyword>
<evidence type="ECO:0000256" key="4">
    <source>
        <dbReference type="ARBA" id="ARBA00022694"/>
    </source>
</evidence>
<evidence type="ECO:0000259" key="7">
    <source>
        <dbReference type="Pfam" id="PF01509"/>
    </source>
</evidence>
<dbReference type="InterPro" id="IPR014780">
    <property type="entry name" value="tRNA_psdUridine_synth_TruB"/>
</dbReference>
<feature type="region of interest" description="Disordered" evidence="6">
    <location>
        <begin position="382"/>
        <end position="421"/>
    </location>
</feature>
<evidence type="ECO:0000313" key="8">
    <source>
        <dbReference type="EMBL" id="KAK5083971.1"/>
    </source>
</evidence>
<dbReference type="InterPro" id="IPR002501">
    <property type="entry name" value="PsdUridine_synth_N"/>
</dbReference>
<dbReference type="Gene3D" id="3.30.2350.10">
    <property type="entry name" value="Pseudouridine synthase"/>
    <property type="match status" value="1"/>
</dbReference>
<feature type="region of interest" description="Disordered" evidence="6">
    <location>
        <begin position="47"/>
        <end position="71"/>
    </location>
</feature>
<feature type="domain" description="Pseudouridine synthase II N-terminal" evidence="7">
    <location>
        <begin position="68"/>
        <end position="199"/>
    </location>
</feature>
<reference evidence="8 9" key="1">
    <citation type="submission" date="2023-08" db="EMBL/GenBank/DDBJ databases">
        <title>Black Yeasts Isolated from many extreme environments.</title>
        <authorList>
            <person name="Coleine C."/>
            <person name="Stajich J.E."/>
            <person name="Selbmann L."/>
        </authorList>
    </citation>
    <scope>NUCLEOTIDE SEQUENCE [LARGE SCALE GENOMIC DNA]</scope>
    <source>
        <strain evidence="8 9">CCFEE 5910</strain>
    </source>
</reference>
<dbReference type="PANTHER" id="PTHR13767">
    <property type="entry name" value="TRNA-PSEUDOURIDINE SYNTHASE"/>
    <property type="match status" value="1"/>
</dbReference>
<proteinExistence type="inferred from homology"/>
<dbReference type="GO" id="GO:0003723">
    <property type="term" value="F:RNA binding"/>
    <property type="evidence" value="ECO:0007669"/>
    <property type="project" value="InterPro"/>
</dbReference>
<dbReference type="EC" id="5.4.99.25" evidence="3"/>